<accession>A0A4Z2IQ08</accession>
<proteinExistence type="predicted"/>
<evidence type="ECO:0000313" key="3">
    <source>
        <dbReference type="Proteomes" id="UP000314294"/>
    </source>
</evidence>
<organism evidence="2 3">
    <name type="scientific">Liparis tanakae</name>
    <name type="common">Tanaka's snailfish</name>
    <dbReference type="NCBI Taxonomy" id="230148"/>
    <lineage>
        <taxon>Eukaryota</taxon>
        <taxon>Metazoa</taxon>
        <taxon>Chordata</taxon>
        <taxon>Craniata</taxon>
        <taxon>Vertebrata</taxon>
        <taxon>Euteleostomi</taxon>
        <taxon>Actinopterygii</taxon>
        <taxon>Neopterygii</taxon>
        <taxon>Teleostei</taxon>
        <taxon>Neoteleostei</taxon>
        <taxon>Acanthomorphata</taxon>
        <taxon>Eupercaria</taxon>
        <taxon>Perciformes</taxon>
        <taxon>Cottioidei</taxon>
        <taxon>Cottales</taxon>
        <taxon>Liparidae</taxon>
        <taxon>Liparis</taxon>
    </lineage>
</organism>
<sequence length="203" mass="21212">MHVPAAKPQPIIVEGRSPSGSINKPDPPTGSPEKSPPRGETKPDRAPRLRATSSSSSPGGPGSPKPPVPQGAKPTLAARPTILQKPRTSSTSSTSKSLDESSDSPNIVGVSPKVTVLPLTLKRTASDKDKEGQSGGSMNKTTQDGRPGFVSDSVQRPSRLRANSEDHGSFKSKDQSQNPDKDKAAGKKSSDSGEEADKDFILI</sequence>
<dbReference type="EMBL" id="SRLO01000059">
    <property type="protein sequence ID" value="TNN79985.1"/>
    <property type="molecule type" value="Genomic_DNA"/>
</dbReference>
<feature type="compositionally biased region" description="Basic and acidic residues" evidence="1">
    <location>
        <begin position="35"/>
        <end position="47"/>
    </location>
</feature>
<comment type="caution">
    <text evidence="2">The sequence shown here is derived from an EMBL/GenBank/DDBJ whole genome shotgun (WGS) entry which is preliminary data.</text>
</comment>
<dbReference type="Proteomes" id="UP000314294">
    <property type="component" value="Unassembled WGS sequence"/>
</dbReference>
<keyword evidence="3" id="KW-1185">Reference proteome</keyword>
<gene>
    <name evidence="2" type="primary">LRRC16A_0</name>
    <name evidence="2" type="ORF">EYF80_009802</name>
</gene>
<reference evidence="2 3" key="1">
    <citation type="submission" date="2019-03" db="EMBL/GenBank/DDBJ databases">
        <title>First draft genome of Liparis tanakae, snailfish: a comprehensive survey of snailfish specific genes.</title>
        <authorList>
            <person name="Kim W."/>
            <person name="Song I."/>
            <person name="Jeong J.-H."/>
            <person name="Kim D."/>
            <person name="Kim S."/>
            <person name="Ryu S."/>
            <person name="Song J.Y."/>
            <person name="Lee S.K."/>
        </authorList>
    </citation>
    <scope>NUCLEOTIDE SEQUENCE [LARGE SCALE GENOMIC DNA]</scope>
    <source>
        <tissue evidence="2">Muscle</tissue>
    </source>
</reference>
<protein>
    <submittedName>
        <fullName evidence="2">F-actin-uncapping protein LRRC16A</fullName>
    </submittedName>
</protein>
<evidence type="ECO:0000256" key="1">
    <source>
        <dbReference type="SAM" id="MobiDB-lite"/>
    </source>
</evidence>
<evidence type="ECO:0000313" key="2">
    <source>
        <dbReference type="EMBL" id="TNN79985.1"/>
    </source>
</evidence>
<dbReference type="OrthoDB" id="18598at2759"/>
<feature type="region of interest" description="Disordered" evidence="1">
    <location>
        <begin position="1"/>
        <end position="203"/>
    </location>
</feature>
<name>A0A4Z2IQ08_9TELE</name>
<feature type="compositionally biased region" description="Basic and acidic residues" evidence="1">
    <location>
        <begin position="162"/>
        <end position="191"/>
    </location>
</feature>
<dbReference type="AlphaFoldDB" id="A0A4Z2IQ08"/>